<evidence type="ECO:0000313" key="3">
    <source>
        <dbReference type="Proteomes" id="UP000767446"/>
    </source>
</evidence>
<evidence type="ECO:0008006" key="4">
    <source>
        <dbReference type="Google" id="ProtNLM"/>
    </source>
</evidence>
<comment type="caution">
    <text evidence="2">The sequence shown here is derived from an EMBL/GenBank/DDBJ whole genome shotgun (WGS) entry which is preliminary data.</text>
</comment>
<organism evidence="2 3">
    <name type="scientific">Gomphosphaeria aponina SAG 52.96 = DSM 107014</name>
    <dbReference type="NCBI Taxonomy" id="1521640"/>
    <lineage>
        <taxon>Bacteria</taxon>
        <taxon>Bacillati</taxon>
        <taxon>Cyanobacteriota</taxon>
        <taxon>Cyanophyceae</taxon>
        <taxon>Oscillatoriophycideae</taxon>
        <taxon>Chroococcales</taxon>
        <taxon>Gomphosphaeriaceae</taxon>
        <taxon>Gomphosphaeria</taxon>
    </lineage>
</organism>
<evidence type="ECO:0000313" key="2">
    <source>
        <dbReference type="EMBL" id="MBR8829093.1"/>
    </source>
</evidence>
<name>A0A941JQJ1_9CHRO</name>
<proteinExistence type="predicted"/>
<reference evidence="2" key="1">
    <citation type="submission" date="2021-02" db="EMBL/GenBank/DDBJ databases">
        <title>Metagenome analyses of Stigonema ocellatum DSM 106950, Chlorogloea purpurea SAG 13.99 and Gomphosphaeria aponina DSM 107014.</title>
        <authorList>
            <person name="Marter P."/>
            <person name="Huang S."/>
        </authorList>
    </citation>
    <scope>NUCLEOTIDE SEQUENCE</scope>
    <source>
        <strain evidence="2">JP213</strain>
    </source>
</reference>
<dbReference type="Proteomes" id="UP000767446">
    <property type="component" value="Unassembled WGS sequence"/>
</dbReference>
<protein>
    <recommendedName>
        <fullName evidence="4">DUF2203 domain-containing protein</fullName>
    </recommendedName>
</protein>
<gene>
    <name evidence="2" type="ORF">DSM107014_14540</name>
</gene>
<keyword evidence="1" id="KW-0175">Coiled coil</keyword>
<sequence>MPPPDLNQLPEIEQALLDLEQSFVALKERLAQVKRDEERREELTERVNELKEQKKNNRATEPIKTEIRLLQRELEEIEVNLESRLLSFSAFKEPFWQAVRFAGMGVVIGWVLKSCAG</sequence>
<accession>A0A941JQJ1</accession>
<dbReference type="EMBL" id="JADQBC010000107">
    <property type="protein sequence ID" value="MBR8829093.1"/>
    <property type="molecule type" value="Genomic_DNA"/>
</dbReference>
<evidence type="ECO:0000256" key="1">
    <source>
        <dbReference type="SAM" id="Coils"/>
    </source>
</evidence>
<dbReference type="AlphaFoldDB" id="A0A941JQJ1"/>
<feature type="coiled-coil region" evidence="1">
    <location>
        <begin position="16"/>
        <end position="60"/>
    </location>
</feature>